<accession>A0ABV9KQH4</accession>
<proteinExistence type="predicted"/>
<evidence type="ECO:0000313" key="1">
    <source>
        <dbReference type="EMBL" id="MFC4672333.1"/>
    </source>
</evidence>
<name>A0ABV9KQH4_9BACT</name>
<comment type="caution">
    <text evidence="1">The sequence shown here is derived from an EMBL/GenBank/DDBJ whole genome shotgun (WGS) entry which is preliminary data.</text>
</comment>
<gene>
    <name evidence="1" type="ORF">ACFO6W_01360</name>
</gene>
<organism evidence="1 2">
    <name type="scientific">Dysgonomonas termitidis</name>
    <dbReference type="NCBI Taxonomy" id="1516126"/>
    <lineage>
        <taxon>Bacteria</taxon>
        <taxon>Pseudomonadati</taxon>
        <taxon>Bacteroidota</taxon>
        <taxon>Bacteroidia</taxon>
        <taxon>Bacteroidales</taxon>
        <taxon>Dysgonomonadaceae</taxon>
        <taxon>Dysgonomonas</taxon>
    </lineage>
</organism>
<dbReference type="Pfam" id="PF20137">
    <property type="entry name" value="BubE"/>
    <property type="match status" value="1"/>
</dbReference>
<protein>
    <submittedName>
        <fullName evidence="1">DUF6527 family protein</fullName>
    </submittedName>
</protein>
<dbReference type="Proteomes" id="UP001596023">
    <property type="component" value="Unassembled WGS sequence"/>
</dbReference>
<dbReference type="InterPro" id="IPR045384">
    <property type="entry name" value="DUF6527"/>
</dbReference>
<reference evidence="2" key="1">
    <citation type="journal article" date="2019" name="Int. J. Syst. Evol. Microbiol.">
        <title>The Global Catalogue of Microorganisms (GCM) 10K type strain sequencing project: providing services to taxonomists for standard genome sequencing and annotation.</title>
        <authorList>
            <consortium name="The Broad Institute Genomics Platform"/>
            <consortium name="The Broad Institute Genome Sequencing Center for Infectious Disease"/>
            <person name="Wu L."/>
            <person name="Ma J."/>
        </authorList>
    </citation>
    <scope>NUCLEOTIDE SEQUENCE [LARGE SCALE GENOMIC DNA]</scope>
    <source>
        <strain evidence="2">CCUG 66188</strain>
    </source>
</reference>
<dbReference type="RefSeq" id="WP_379993509.1">
    <property type="nucleotide sequence ID" value="NZ_JBHSGN010000008.1"/>
</dbReference>
<dbReference type="EMBL" id="JBHSGN010000008">
    <property type="protein sequence ID" value="MFC4672333.1"/>
    <property type="molecule type" value="Genomic_DNA"/>
</dbReference>
<keyword evidence="2" id="KW-1185">Reference proteome</keyword>
<sequence length="104" mass="12089">MKFREVKEMGEGVYEFYCQGCRCRHHVWTNKDSRPCWDFNGDTDRPTISPSILVTYPTPSGNRICHSFIKDGRIQYLADCSHELREQTLELIEINSATDESLTI</sequence>
<evidence type="ECO:0000313" key="2">
    <source>
        <dbReference type="Proteomes" id="UP001596023"/>
    </source>
</evidence>